<evidence type="ECO:0000313" key="2">
    <source>
        <dbReference type="Proteomes" id="UP000461880"/>
    </source>
</evidence>
<keyword evidence="2" id="KW-1185">Reference proteome</keyword>
<organism evidence="1 2">
    <name type="scientific">Stecheria intestinalis</name>
    <dbReference type="NCBI Taxonomy" id="2606630"/>
    <lineage>
        <taxon>Bacteria</taxon>
        <taxon>Bacillati</taxon>
        <taxon>Bacillota</taxon>
        <taxon>Erysipelotrichia</taxon>
        <taxon>Erysipelotrichales</taxon>
        <taxon>Erysipelotrichaceae</taxon>
        <taxon>Stecheria</taxon>
    </lineage>
</organism>
<dbReference type="Proteomes" id="UP000461880">
    <property type="component" value="Unassembled WGS sequence"/>
</dbReference>
<evidence type="ECO:0008006" key="3">
    <source>
        <dbReference type="Google" id="ProtNLM"/>
    </source>
</evidence>
<comment type="caution">
    <text evidence="1">The sequence shown here is derived from an EMBL/GenBank/DDBJ whole genome shotgun (WGS) entry which is preliminary data.</text>
</comment>
<sequence length="142" mass="16437">MESDVDLDGETAYKAYSSRWEIELVMRYYKQACELDETREHADYSVHGSELCSFLASLLTFRLINNFDRVKLLNSMTFRKAMSILERAKKVNMPGKGWQLIKMVQTQIDILKELGLIPKVPASDTQLLKRKRGRPRKNPAIV</sequence>
<evidence type="ECO:0000313" key="1">
    <source>
        <dbReference type="EMBL" id="MSS59583.1"/>
    </source>
</evidence>
<accession>A0A7X2TH93</accession>
<dbReference type="EMBL" id="VUMN01000038">
    <property type="protein sequence ID" value="MSS59583.1"/>
    <property type="molecule type" value="Genomic_DNA"/>
</dbReference>
<protein>
    <recommendedName>
        <fullName evidence="3">Transposase DDE domain-containing protein</fullName>
    </recommendedName>
</protein>
<reference evidence="1 2" key="1">
    <citation type="submission" date="2019-08" db="EMBL/GenBank/DDBJ databases">
        <title>In-depth cultivation of the pig gut microbiome towards novel bacterial diversity and tailored functional studies.</title>
        <authorList>
            <person name="Wylensek D."/>
            <person name="Hitch T.C.A."/>
            <person name="Clavel T."/>
        </authorList>
    </citation>
    <scope>NUCLEOTIDE SEQUENCE [LARGE SCALE GENOMIC DNA]</scope>
    <source>
        <strain evidence="1 2">Oil+RF-744-GAM-WT-6</strain>
    </source>
</reference>
<dbReference type="RefSeq" id="WP_154505828.1">
    <property type="nucleotide sequence ID" value="NZ_VUMN01000038.1"/>
</dbReference>
<proteinExistence type="predicted"/>
<gene>
    <name evidence="1" type="ORF">FYJ51_11840</name>
</gene>
<dbReference type="AlphaFoldDB" id="A0A7X2TH93"/>
<name>A0A7X2TH93_9FIRM</name>